<keyword evidence="2" id="KW-1185">Reference proteome</keyword>
<evidence type="ECO:0000313" key="1">
    <source>
        <dbReference type="EMBL" id="CAB3999697.1"/>
    </source>
</evidence>
<name>A0A6S7H9I6_PARCT</name>
<dbReference type="EMBL" id="CACRXK020003653">
    <property type="protein sequence ID" value="CAB3999697.1"/>
    <property type="molecule type" value="Genomic_DNA"/>
</dbReference>
<protein>
    <submittedName>
        <fullName evidence="1">Uncharacterized protein</fullName>
    </submittedName>
</protein>
<sequence length="150" mass="17181">MTDTKKEVINELYDATLLTTGVVGVSYLVKKVAGKSVGGLFNAVAFAGAAFLFSKLNGQGYKEEVKRHNQALEKLAKAKETFYESEVKRRNDEARRRAEILDANKDIEETNRALEDLRNFTRLMEDSASRRKPKLEDYYQPSDEMETYMR</sequence>
<dbReference type="AlphaFoldDB" id="A0A6S7H9I6"/>
<reference evidence="1" key="1">
    <citation type="submission" date="2020-04" db="EMBL/GenBank/DDBJ databases">
        <authorList>
            <person name="Alioto T."/>
            <person name="Alioto T."/>
            <person name="Gomez Garrido J."/>
        </authorList>
    </citation>
    <scope>NUCLEOTIDE SEQUENCE</scope>
    <source>
        <strain evidence="1">A484AB</strain>
    </source>
</reference>
<dbReference type="Proteomes" id="UP001152795">
    <property type="component" value="Unassembled WGS sequence"/>
</dbReference>
<organism evidence="1 2">
    <name type="scientific">Paramuricea clavata</name>
    <name type="common">Red gorgonian</name>
    <name type="synonym">Violescent sea-whip</name>
    <dbReference type="NCBI Taxonomy" id="317549"/>
    <lineage>
        <taxon>Eukaryota</taxon>
        <taxon>Metazoa</taxon>
        <taxon>Cnidaria</taxon>
        <taxon>Anthozoa</taxon>
        <taxon>Octocorallia</taxon>
        <taxon>Malacalcyonacea</taxon>
        <taxon>Plexauridae</taxon>
        <taxon>Paramuricea</taxon>
    </lineage>
</organism>
<accession>A0A6S7H9I6</accession>
<dbReference type="OrthoDB" id="10221010at2759"/>
<comment type="caution">
    <text evidence="1">The sequence shown here is derived from an EMBL/GenBank/DDBJ whole genome shotgun (WGS) entry which is preliminary data.</text>
</comment>
<proteinExistence type="predicted"/>
<evidence type="ECO:0000313" key="2">
    <source>
        <dbReference type="Proteomes" id="UP001152795"/>
    </source>
</evidence>
<gene>
    <name evidence="1" type="ORF">PACLA_8A017002</name>
</gene>